<name>A0A8D7ZVQ8_CULPI</name>
<feature type="compositionally biased region" description="Low complexity" evidence="1">
    <location>
        <begin position="117"/>
        <end position="129"/>
    </location>
</feature>
<feature type="region of interest" description="Disordered" evidence="1">
    <location>
        <begin position="85"/>
        <end position="129"/>
    </location>
</feature>
<proteinExistence type="predicted"/>
<protein>
    <submittedName>
        <fullName evidence="2">(northern house mosquito) hypothetical protein</fullName>
    </submittedName>
</protein>
<dbReference type="AlphaFoldDB" id="A0A8D7ZVQ8"/>
<evidence type="ECO:0000313" key="2">
    <source>
        <dbReference type="EMBL" id="CAG6445441.1"/>
    </source>
</evidence>
<organism evidence="2">
    <name type="scientific">Culex pipiens</name>
    <name type="common">House mosquito</name>
    <dbReference type="NCBI Taxonomy" id="7175"/>
    <lineage>
        <taxon>Eukaryota</taxon>
        <taxon>Metazoa</taxon>
        <taxon>Ecdysozoa</taxon>
        <taxon>Arthropoda</taxon>
        <taxon>Hexapoda</taxon>
        <taxon>Insecta</taxon>
        <taxon>Pterygota</taxon>
        <taxon>Neoptera</taxon>
        <taxon>Endopterygota</taxon>
        <taxon>Diptera</taxon>
        <taxon>Nematocera</taxon>
        <taxon>Culicoidea</taxon>
        <taxon>Culicidae</taxon>
        <taxon>Culicinae</taxon>
        <taxon>Culicini</taxon>
        <taxon>Culex</taxon>
        <taxon>Culex</taxon>
    </lineage>
</organism>
<accession>A0A8D7ZVQ8</accession>
<evidence type="ECO:0000256" key="1">
    <source>
        <dbReference type="SAM" id="MobiDB-lite"/>
    </source>
</evidence>
<dbReference type="EMBL" id="HBUE01004810">
    <property type="protein sequence ID" value="CAG6445441.1"/>
    <property type="molecule type" value="Transcribed_RNA"/>
</dbReference>
<reference evidence="2" key="1">
    <citation type="submission" date="2021-05" db="EMBL/GenBank/DDBJ databases">
        <authorList>
            <person name="Alioto T."/>
            <person name="Alioto T."/>
            <person name="Gomez Garrido J."/>
        </authorList>
    </citation>
    <scope>NUCLEOTIDE SEQUENCE</scope>
</reference>
<feature type="region of interest" description="Disordered" evidence="1">
    <location>
        <begin position="26"/>
        <end position="61"/>
    </location>
</feature>
<sequence length="129" mass="13573">MVNRVGSAFWPGTRSSFAREVATEASSITTSARGITTSQRCVATRRRSAVSSGPPMGSTWPAVATTTWSTFGVLPTELLTRPQLPFMPSTSIKPPSEPWPGVPGSHTRWPPVEEPPTGASSSGTSTTVS</sequence>
<feature type="compositionally biased region" description="Polar residues" evidence="1">
    <location>
        <begin position="26"/>
        <end position="41"/>
    </location>
</feature>